<dbReference type="AlphaFoldDB" id="A0A7I8V613"/>
<dbReference type="EMBL" id="CAJFCJ010000001">
    <property type="protein sequence ID" value="CAD5111061.1"/>
    <property type="molecule type" value="Genomic_DNA"/>
</dbReference>
<gene>
    <name evidence="2" type="ORF">DGYR_LOCUS402</name>
</gene>
<comment type="caution">
    <text evidence="2">The sequence shown here is derived from an EMBL/GenBank/DDBJ whole genome shotgun (WGS) entry which is preliminary data.</text>
</comment>
<reference evidence="2 3" key="1">
    <citation type="submission" date="2020-08" db="EMBL/GenBank/DDBJ databases">
        <authorList>
            <person name="Hejnol A."/>
        </authorList>
    </citation>
    <scope>NUCLEOTIDE SEQUENCE [LARGE SCALE GENOMIC DNA]</scope>
</reference>
<sequence length="337" mass="38595">MLFKNFIISCLLCCSFQEDEFFKKVPRNIAVTPETSHFNFDCEVVGEDEKGVATRQDVFIMSKSKIIKEYQAFYEANGTSVIYTKPAEQYVNDTYHDCIVFPFSRRARAVFSVLSKFTCNIPEKVREGEIMTVDMTIKFTHFSPTSKCNLGLASSTKLDYDNINNQEEKLQGKASFNHTASVVKSMNGQTLKCEIFYDESQDSLTEELDHLRNIQEKIDSNKHSIDTKQPKLLGASFQCERKVELEYGAQNITISIDGIIALCEYDSYPKSSNITWSIKQDENNTEKLSTTTNVLDIEKYQNKYVQISCDVRVDFYDGSFSIKSSEYSERTYVGKLL</sequence>
<dbReference type="Proteomes" id="UP000549394">
    <property type="component" value="Unassembled WGS sequence"/>
</dbReference>
<evidence type="ECO:0000313" key="2">
    <source>
        <dbReference type="EMBL" id="CAD5111061.1"/>
    </source>
</evidence>
<keyword evidence="1" id="KW-0732">Signal</keyword>
<protein>
    <submittedName>
        <fullName evidence="2">DgyrCDS412</fullName>
    </submittedName>
</protein>
<name>A0A7I8V613_9ANNE</name>
<evidence type="ECO:0000256" key="1">
    <source>
        <dbReference type="SAM" id="SignalP"/>
    </source>
</evidence>
<accession>A0A7I8V613</accession>
<feature type="chain" id="PRO_5029892795" evidence="1">
    <location>
        <begin position="18"/>
        <end position="337"/>
    </location>
</feature>
<evidence type="ECO:0000313" key="3">
    <source>
        <dbReference type="Proteomes" id="UP000549394"/>
    </source>
</evidence>
<organism evidence="2 3">
    <name type="scientific">Dimorphilus gyrociliatus</name>
    <dbReference type="NCBI Taxonomy" id="2664684"/>
    <lineage>
        <taxon>Eukaryota</taxon>
        <taxon>Metazoa</taxon>
        <taxon>Spiralia</taxon>
        <taxon>Lophotrochozoa</taxon>
        <taxon>Annelida</taxon>
        <taxon>Polychaeta</taxon>
        <taxon>Polychaeta incertae sedis</taxon>
        <taxon>Dinophilidae</taxon>
        <taxon>Dimorphilus</taxon>
    </lineage>
</organism>
<feature type="signal peptide" evidence="1">
    <location>
        <begin position="1"/>
        <end position="17"/>
    </location>
</feature>
<keyword evidence="3" id="KW-1185">Reference proteome</keyword>
<proteinExistence type="predicted"/>